<comment type="caution">
    <text evidence="1">The sequence shown here is derived from an EMBL/GenBank/DDBJ whole genome shotgun (WGS) entry which is preliminary data.</text>
</comment>
<evidence type="ECO:0000313" key="1">
    <source>
        <dbReference type="EMBL" id="MFD0766787.1"/>
    </source>
</evidence>
<dbReference type="EMBL" id="JBHTIA010000013">
    <property type="protein sequence ID" value="MFD0766787.1"/>
    <property type="molecule type" value="Genomic_DNA"/>
</dbReference>
<gene>
    <name evidence="1" type="ORF">ACFQZI_18140</name>
</gene>
<protein>
    <submittedName>
        <fullName evidence="1">Uncharacterized protein</fullName>
    </submittedName>
</protein>
<sequence>MKTLTLPQPNISNLFKRNTDHTADSKTNVCISTSGNAKKSMSASEYIIGALGEGFKQNFLGADINMEFLTLTVRSYATSTVKAIRKMVHKPASHQNINQTSI</sequence>
<name>A0ABW2ZKZ8_9SPHI</name>
<dbReference type="RefSeq" id="WP_377145030.1">
    <property type="nucleotide sequence ID" value="NZ_JBHTIA010000013.1"/>
</dbReference>
<proteinExistence type="predicted"/>
<dbReference type="Proteomes" id="UP001597073">
    <property type="component" value="Unassembled WGS sequence"/>
</dbReference>
<organism evidence="1 2">
    <name type="scientific">Mucilaginibacter lutimaris</name>
    <dbReference type="NCBI Taxonomy" id="931629"/>
    <lineage>
        <taxon>Bacteria</taxon>
        <taxon>Pseudomonadati</taxon>
        <taxon>Bacteroidota</taxon>
        <taxon>Sphingobacteriia</taxon>
        <taxon>Sphingobacteriales</taxon>
        <taxon>Sphingobacteriaceae</taxon>
        <taxon>Mucilaginibacter</taxon>
    </lineage>
</organism>
<reference evidence="2" key="1">
    <citation type="journal article" date="2019" name="Int. J. Syst. Evol. Microbiol.">
        <title>The Global Catalogue of Microorganisms (GCM) 10K type strain sequencing project: providing services to taxonomists for standard genome sequencing and annotation.</title>
        <authorList>
            <consortium name="The Broad Institute Genomics Platform"/>
            <consortium name="The Broad Institute Genome Sequencing Center for Infectious Disease"/>
            <person name="Wu L."/>
            <person name="Ma J."/>
        </authorList>
    </citation>
    <scope>NUCLEOTIDE SEQUENCE [LARGE SCALE GENOMIC DNA]</scope>
    <source>
        <strain evidence="2">CCUG 60742</strain>
    </source>
</reference>
<evidence type="ECO:0000313" key="2">
    <source>
        <dbReference type="Proteomes" id="UP001597073"/>
    </source>
</evidence>
<accession>A0ABW2ZKZ8</accession>
<keyword evidence="2" id="KW-1185">Reference proteome</keyword>